<feature type="region of interest" description="Disordered" evidence="1">
    <location>
        <begin position="1"/>
        <end position="52"/>
    </location>
</feature>
<keyword evidence="2" id="KW-0812">Transmembrane</keyword>
<evidence type="ECO:0008006" key="5">
    <source>
        <dbReference type="Google" id="ProtNLM"/>
    </source>
</evidence>
<dbReference type="Proteomes" id="UP001596512">
    <property type="component" value="Unassembled WGS sequence"/>
</dbReference>
<comment type="caution">
    <text evidence="3">The sequence shown here is derived from an EMBL/GenBank/DDBJ whole genome shotgun (WGS) entry which is preliminary data.</text>
</comment>
<dbReference type="EMBL" id="JBHTEY010000004">
    <property type="protein sequence ID" value="MFC7618481.1"/>
    <property type="molecule type" value="Genomic_DNA"/>
</dbReference>
<evidence type="ECO:0000313" key="4">
    <source>
        <dbReference type="Proteomes" id="UP001596512"/>
    </source>
</evidence>
<name>A0ABW2TYC3_9PSEU</name>
<feature type="compositionally biased region" description="Pro residues" evidence="1">
    <location>
        <begin position="39"/>
        <end position="52"/>
    </location>
</feature>
<accession>A0ABW2TYC3</accession>
<proteinExistence type="predicted"/>
<reference evidence="4" key="1">
    <citation type="journal article" date="2019" name="Int. J. Syst. Evol. Microbiol.">
        <title>The Global Catalogue of Microorganisms (GCM) 10K type strain sequencing project: providing services to taxonomists for standard genome sequencing and annotation.</title>
        <authorList>
            <consortium name="The Broad Institute Genomics Platform"/>
            <consortium name="The Broad Institute Genome Sequencing Center for Infectious Disease"/>
            <person name="Wu L."/>
            <person name="Ma J."/>
        </authorList>
    </citation>
    <scope>NUCLEOTIDE SEQUENCE [LARGE SCALE GENOMIC DNA]</scope>
    <source>
        <strain evidence="4">JCM 17695</strain>
    </source>
</reference>
<organism evidence="3 4">
    <name type="scientific">Actinokineospora soli</name>
    <dbReference type="NCBI Taxonomy" id="1048753"/>
    <lineage>
        <taxon>Bacteria</taxon>
        <taxon>Bacillati</taxon>
        <taxon>Actinomycetota</taxon>
        <taxon>Actinomycetes</taxon>
        <taxon>Pseudonocardiales</taxon>
        <taxon>Pseudonocardiaceae</taxon>
        <taxon>Actinokineospora</taxon>
    </lineage>
</organism>
<feature type="compositionally biased region" description="Low complexity" evidence="1">
    <location>
        <begin position="1"/>
        <end position="16"/>
    </location>
</feature>
<keyword evidence="2" id="KW-1133">Transmembrane helix</keyword>
<sequence length="265" mass="28106">MPASPRARSPRRAAQAARRDPGRGIRHRRPRLAAGPRWQAPPPPAAPQPFPGAPVEGHAVFATADRPRRTWIGALVVLLVLAIATGVVWWFAAGRPDSASADPNDLGVDRLPNPVSTPLSTVGEFTVVEGLEHKILQQHEASLLQQAGITEVSFRTAADGPLTYQLFLFETETQQGADRLKSGIADVGRKAGMADAGISGLPAGVTATKHTTADFVLVQAVYVTEGGAVRIFVIRQTDDEDDAGLAQALTRTVRAATAKLPVWTG</sequence>
<gene>
    <name evidence="3" type="ORF">ACFQV2_39185</name>
</gene>
<protein>
    <recommendedName>
        <fullName evidence="5">DUF1795 domain-containing protein</fullName>
    </recommendedName>
</protein>
<evidence type="ECO:0000313" key="3">
    <source>
        <dbReference type="EMBL" id="MFC7618481.1"/>
    </source>
</evidence>
<evidence type="ECO:0000256" key="1">
    <source>
        <dbReference type="SAM" id="MobiDB-lite"/>
    </source>
</evidence>
<evidence type="ECO:0000256" key="2">
    <source>
        <dbReference type="SAM" id="Phobius"/>
    </source>
</evidence>
<keyword evidence="4" id="KW-1185">Reference proteome</keyword>
<keyword evidence="2" id="KW-0472">Membrane</keyword>
<feature type="transmembrane region" description="Helical" evidence="2">
    <location>
        <begin position="71"/>
        <end position="92"/>
    </location>
</feature>